<dbReference type="AlphaFoldDB" id="A0A5N5SUE7"/>
<evidence type="ECO:0000313" key="3">
    <source>
        <dbReference type="EMBL" id="KAB7497856.1"/>
    </source>
</evidence>
<comment type="caution">
    <text evidence="3">The sequence shown here is derived from an EMBL/GenBank/DDBJ whole genome shotgun (WGS) entry which is preliminary data.</text>
</comment>
<keyword evidence="2" id="KW-0732">Signal</keyword>
<keyword evidence="4" id="KW-1185">Reference proteome</keyword>
<feature type="region of interest" description="Disordered" evidence="1">
    <location>
        <begin position="36"/>
        <end position="62"/>
    </location>
</feature>
<gene>
    <name evidence="3" type="ORF">Anas_12985</name>
</gene>
<proteinExistence type="predicted"/>
<reference evidence="3 4" key="1">
    <citation type="journal article" date="2019" name="PLoS Biol.">
        <title>Sex chromosomes control vertical transmission of feminizing Wolbachia symbionts in an isopod.</title>
        <authorList>
            <person name="Becking T."/>
            <person name="Chebbi M.A."/>
            <person name="Giraud I."/>
            <person name="Moumen B."/>
            <person name="Laverre T."/>
            <person name="Caubet Y."/>
            <person name="Peccoud J."/>
            <person name="Gilbert C."/>
            <person name="Cordaux R."/>
        </authorList>
    </citation>
    <scope>NUCLEOTIDE SEQUENCE [LARGE SCALE GENOMIC DNA]</scope>
    <source>
        <strain evidence="3">ANa2</strain>
        <tissue evidence="3">Whole body excluding digestive tract and cuticle</tissue>
    </source>
</reference>
<accession>A0A5N5SUE7</accession>
<evidence type="ECO:0000313" key="4">
    <source>
        <dbReference type="Proteomes" id="UP000326759"/>
    </source>
</evidence>
<sequence>MNIITLVILLISLLVIIPTEVYGKAKPKADVTITAGDEDRVGGGGGDGGGTSGITKVQEMEL</sequence>
<dbReference type="EMBL" id="SEYY01019838">
    <property type="protein sequence ID" value="KAB7497856.1"/>
    <property type="molecule type" value="Genomic_DNA"/>
</dbReference>
<feature type="signal peptide" evidence="2">
    <location>
        <begin position="1"/>
        <end position="23"/>
    </location>
</feature>
<feature type="chain" id="PRO_5024426239" evidence="2">
    <location>
        <begin position="24"/>
        <end position="62"/>
    </location>
</feature>
<feature type="compositionally biased region" description="Gly residues" evidence="1">
    <location>
        <begin position="42"/>
        <end position="52"/>
    </location>
</feature>
<organism evidence="3 4">
    <name type="scientific">Armadillidium nasatum</name>
    <dbReference type="NCBI Taxonomy" id="96803"/>
    <lineage>
        <taxon>Eukaryota</taxon>
        <taxon>Metazoa</taxon>
        <taxon>Ecdysozoa</taxon>
        <taxon>Arthropoda</taxon>
        <taxon>Crustacea</taxon>
        <taxon>Multicrustacea</taxon>
        <taxon>Malacostraca</taxon>
        <taxon>Eumalacostraca</taxon>
        <taxon>Peracarida</taxon>
        <taxon>Isopoda</taxon>
        <taxon>Oniscidea</taxon>
        <taxon>Crinocheta</taxon>
        <taxon>Armadillidiidae</taxon>
        <taxon>Armadillidium</taxon>
    </lineage>
</organism>
<dbReference type="Proteomes" id="UP000326759">
    <property type="component" value="Unassembled WGS sequence"/>
</dbReference>
<evidence type="ECO:0000256" key="2">
    <source>
        <dbReference type="SAM" id="SignalP"/>
    </source>
</evidence>
<evidence type="ECO:0000256" key="1">
    <source>
        <dbReference type="SAM" id="MobiDB-lite"/>
    </source>
</evidence>
<name>A0A5N5SUE7_9CRUS</name>
<protein>
    <submittedName>
        <fullName evidence="3">Uncharacterized protein</fullName>
    </submittedName>
</protein>